<reference evidence="1 2" key="1">
    <citation type="journal article" date="2018" name="Front. Plant Sci.">
        <title>Red Clover (Trifolium pratense) and Zigzag Clover (T. medium) - A Picture of Genomic Similarities and Differences.</title>
        <authorList>
            <person name="Dluhosova J."/>
            <person name="Istvanek J."/>
            <person name="Nedelnik J."/>
            <person name="Repkova J."/>
        </authorList>
    </citation>
    <scope>NUCLEOTIDE SEQUENCE [LARGE SCALE GENOMIC DNA]</scope>
    <source>
        <strain evidence="2">cv. 10/8</strain>
        <tissue evidence="1">Leaf</tissue>
    </source>
</reference>
<feature type="non-terminal residue" evidence="1">
    <location>
        <position position="44"/>
    </location>
</feature>
<comment type="caution">
    <text evidence="1">The sequence shown here is derived from an EMBL/GenBank/DDBJ whole genome shotgun (WGS) entry which is preliminary data.</text>
</comment>
<name>A0A392UUF8_9FABA</name>
<protein>
    <submittedName>
        <fullName evidence="1">Uncharacterized protein</fullName>
    </submittedName>
</protein>
<dbReference type="Proteomes" id="UP000265520">
    <property type="component" value="Unassembled WGS sequence"/>
</dbReference>
<dbReference type="AlphaFoldDB" id="A0A392UUF8"/>
<evidence type="ECO:0000313" key="2">
    <source>
        <dbReference type="Proteomes" id="UP000265520"/>
    </source>
</evidence>
<dbReference type="EMBL" id="LXQA010882476">
    <property type="protein sequence ID" value="MCI75425.1"/>
    <property type="molecule type" value="Genomic_DNA"/>
</dbReference>
<organism evidence="1 2">
    <name type="scientific">Trifolium medium</name>
    <dbReference type="NCBI Taxonomy" id="97028"/>
    <lineage>
        <taxon>Eukaryota</taxon>
        <taxon>Viridiplantae</taxon>
        <taxon>Streptophyta</taxon>
        <taxon>Embryophyta</taxon>
        <taxon>Tracheophyta</taxon>
        <taxon>Spermatophyta</taxon>
        <taxon>Magnoliopsida</taxon>
        <taxon>eudicotyledons</taxon>
        <taxon>Gunneridae</taxon>
        <taxon>Pentapetalae</taxon>
        <taxon>rosids</taxon>
        <taxon>fabids</taxon>
        <taxon>Fabales</taxon>
        <taxon>Fabaceae</taxon>
        <taxon>Papilionoideae</taxon>
        <taxon>50 kb inversion clade</taxon>
        <taxon>NPAAA clade</taxon>
        <taxon>Hologalegina</taxon>
        <taxon>IRL clade</taxon>
        <taxon>Trifolieae</taxon>
        <taxon>Trifolium</taxon>
    </lineage>
</organism>
<sequence length="44" mass="4784">MACCLKPPVASVSPQPPWLNFLNHNLSSSPRFTQYPKLNGGSPT</sequence>
<evidence type="ECO:0000313" key="1">
    <source>
        <dbReference type="EMBL" id="MCI75425.1"/>
    </source>
</evidence>
<keyword evidence="2" id="KW-1185">Reference proteome</keyword>
<accession>A0A392UUF8</accession>
<proteinExistence type="predicted"/>